<gene>
    <name evidence="7" type="ORF">METZ01_LOCUS176312</name>
</gene>
<accession>A0A382CBG3</accession>
<proteinExistence type="predicted"/>
<dbReference type="EC" id="2.8.1.7" evidence="2"/>
<dbReference type="InterPro" id="IPR015421">
    <property type="entry name" value="PyrdxlP-dep_Trfase_major"/>
</dbReference>
<evidence type="ECO:0000256" key="3">
    <source>
        <dbReference type="ARBA" id="ARBA00022679"/>
    </source>
</evidence>
<dbReference type="InterPro" id="IPR000192">
    <property type="entry name" value="Aminotrans_V_dom"/>
</dbReference>
<evidence type="ECO:0000256" key="5">
    <source>
        <dbReference type="ARBA" id="ARBA00050776"/>
    </source>
</evidence>
<dbReference type="AlphaFoldDB" id="A0A382CBG3"/>
<evidence type="ECO:0000256" key="1">
    <source>
        <dbReference type="ARBA" id="ARBA00001933"/>
    </source>
</evidence>
<dbReference type="PANTHER" id="PTHR43586">
    <property type="entry name" value="CYSTEINE DESULFURASE"/>
    <property type="match status" value="1"/>
</dbReference>
<comment type="catalytic activity">
    <reaction evidence="5">
        <text>(sulfur carrier)-H + L-cysteine = (sulfur carrier)-SH + L-alanine</text>
        <dbReference type="Rhea" id="RHEA:43892"/>
        <dbReference type="Rhea" id="RHEA-COMP:14737"/>
        <dbReference type="Rhea" id="RHEA-COMP:14739"/>
        <dbReference type="ChEBI" id="CHEBI:29917"/>
        <dbReference type="ChEBI" id="CHEBI:35235"/>
        <dbReference type="ChEBI" id="CHEBI:57972"/>
        <dbReference type="ChEBI" id="CHEBI:64428"/>
        <dbReference type="EC" id="2.8.1.7"/>
    </reaction>
</comment>
<dbReference type="SUPFAM" id="SSF53383">
    <property type="entry name" value="PLP-dependent transferases"/>
    <property type="match status" value="1"/>
</dbReference>
<protein>
    <recommendedName>
        <fullName evidence="2">cysteine desulfurase</fullName>
        <ecNumber evidence="2">2.8.1.7</ecNumber>
    </recommendedName>
</protein>
<dbReference type="InterPro" id="IPR015424">
    <property type="entry name" value="PyrdxlP-dep_Trfase"/>
</dbReference>
<feature type="domain" description="Aminotransferase class V" evidence="6">
    <location>
        <begin position="23"/>
        <end position="305"/>
    </location>
</feature>
<name>A0A382CBG3_9ZZZZ</name>
<evidence type="ECO:0000259" key="6">
    <source>
        <dbReference type="Pfam" id="PF00266"/>
    </source>
</evidence>
<keyword evidence="3" id="KW-0808">Transferase</keyword>
<evidence type="ECO:0000256" key="2">
    <source>
        <dbReference type="ARBA" id="ARBA00012239"/>
    </source>
</evidence>
<dbReference type="EMBL" id="UINC01033728">
    <property type="protein sequence ID" value="SVB23458.1"/>
    <property type="molecule type" value="Genomic_DNA"/>
</dbReference>
<dbReference type="GO" id="GO:0031071">
    <property type="term" value="F:cysteine desulfurase activity"/>
    <property type="evidence" value="ECO:0007669"/>
    <property type="project" value="UniProtKB-EC"/>
</dbReference>
<comment type="cofactor">
    <cofactor evidence="1">
        <name>pyridoxal 5'-phosphate</name>
        <dbReference type="ChEBI" id="CHEBI:597326"/>
    </cofactor>
</comment>
<dbReference type="CDD" id="cd06453">
    <property type="entry name" value="SufS_like"/>
    <property type="match status" value="1"/>
</dbReference>
<dbReference type="InterPro" id="IPR010970">
    <property type="entry name" value="Cys_dSase_SufS"/>
</dbReference>
<dbReference type="Gene3D" id="3.40.640.10">
    <property type="entry name" value="Type I PLP-dependent aspartate aminotransferase-like (Major domain)"/>
    <property type="match status" value="1"/>
</dbReference>
<dbReference type="PANTHER" id="PTHR43586:SF8">
    <property type="entry name" value="CYSTEINE DESULFURASE 1, CHLOROPLASTIC"/>
    <property type="match status" value="1"/>
</dbReference>
<feature type="non-terminal residue" evidence="7">
    <location>
        <position position="305"/>
    </location>
</feature>
<keyword evidence="4" id="KW-0663">Pyridoxal phosphate</keyword>
<sequence length="305" mass="34114">MLDESLKSDFPTLKQKINGNELVYLDNAATTQKPEKVIKALESYYRSINSNIHRGVHTLSIRATDAYEEARSKVAAFINAEHREEIIFVRGATEAINLVANSYVRPILKEGDQIIISQMEHHANIVPWQIICEQKKAELKIIPMNEKGELLIEEIEGMISEKTKFISINHVSNSLGTINRIEDVIKIAHSNNIRIMIDGAQAVQHLSVDLIKLNPDFYCFSGHKVYAPTGIGVLYGKKELLEKMPPYQGGGDMIKSVTFEKTIYNDIPNRFEAGTPNIAGTIGLGVSIDYLVSIGIENIAKHEKE</sequence>
<reference evidence="7" key="1">
    <citation type="submission" date="2018-05" db="EMBL/GenBank/DDBJ databases">
        <authorList>
            <person name="Lanie J.A."/>
            <person name="Ng W.-L."/>
            <person name="Kazmierczak K.M."/>
            <person name="Andrzejewski T.M."/>
            <person name="Davidsen T.M."/>
            <person name="Wayne K.J."/>
            <person name="Tettelin H."/>
            <person name="Glass J.I."/>
            <person name="Rusch D."/>
            <person name="Podicherti R."/>
            <person name="Tsui H.-C.T."/>
            <person name="Winkler M.E."/>
        </authorList>
    </citation>
    <scope>NUCLEOTIDE SEQUENCE</scope>
</reference>
<organism evidence="7">
    <name type="scientific">marine metagenome</name>
    <dbReference type="NCBI Taxonomy" id="408172"/>
    <lineage>
        <taxon>unclassified sequences</taxon>
        <taxon>metagenomes</taxon>
        <taxon>ecological metagenomes</taxon>
    </lineage>
</organism>
<dbReference type="Pfam" id="PF00266">
    <property type="entry name" value="Aminotran_5"/>
    <property type="match status" value="1"/>
</dbReference>
<dbReference type="GO" id="GO:0006534">
    <property type="term" value="P:cysteine metabolic process"/>
    <property type="evidence" value="ECO:0007669"/>
    <property type="project" value="InterPro"/>
</dbReference>
<evidence type="ECO:0000256" key="4">
    <source>
        <dbReference type="ARBA" id="ARBA00022898"/>
    </source>
</evidence>
<evidence type="ECO:0000313" key="7">
    <source>
        <dbReference type="EMBL" id="SVB23458.1"/>
    </source>
</evidence>
<dbReference type="GO" id="GO:0030170">
    <property type="term" value="F:pyridoxal phosphate binding"/>
    <property type="evidence" value="ECO:0007669"/>
    <property type="project" value="InterPro"/>
</dbReference>